<evidence type="ECO:0000256" key="2">
    <source>
        <dbReference type="SAM" id="SignalP"/>
    </source>
</evidence>
<evidence type="ECO:0000256" key="1">
    <source>
        <dbReference type="SAM" id="MobiDB-lite"/>
    </source>
</evidence>
<name>A0A8H5G8U0_9AGAR</name>
<accession>A0A8H5G8U0</accession>
<dbReference type="AlphaFoldDB" id="A0A8H5G8U0"/>
<feature type="signal peptide" evidence="2">
    <location>
        <begin position="1"/>
        <end position="19"/>
    </location>
</feature>
<feature type="region of interest" description="Disordered" evidence="1">
    <location>
        <begin position="27"/>
        <end position="46"/>
    </location>
</feature>
<keyword evidence="2" id="KW-0732">Signal</keyword>
<organism evidence="3 4">
    <name type="scientific">Leucocoprinus leucothites</name>
    <dbReference type="NCBI Taxonomy" id="201217"/>
    <lineage>
        <taxon>Eukaryota</taxon>
        <taxon>Fungi</taxon>
        <taxon>Dikarya</taxon>
        <taxon>Basidiomycota</taxon>
        <taxon>Agaricomycotina</taxon>
        <taxon>Agaricomycetes</taxon>
        <taxon>Agaricomycetidae</taxon>
        <taxon>Agaricales</taxon>
        <taxon>Agaricineae</taxon>
        <taxon>Agaricaceae</taxon>
        <taxon>Leucocoprinus</taxon>
    </lineage>
</organism>
<dbReference type="EMBL" id="JAACJO010000003">
    <property type="protein sequence ID" value="KAF5360477.1"/>
    <property type="molecule type" value="Genomic_DNA"/>
</dbReference>
<evidence type="ECO:0000313" key="4">
    <source>
        <dbReference type="Proteomes" id="UP000559027"/>
    </source>
</evidence>
<sequence length="46" mass="4926">MQLKLAAFYLFAILTVAQAIPVEQDTATATDAESADRTGLQLSEIV</sequence>
<feature type="chain" id="PRO_5034575936" evidence="2">
    <location>
        <begin position="20"/>
        <end position="46"/>
    </location>
</feature>
<reference evidence="3 4" key="1">
    <citation type="journal article" date="2020" name="ISME J.">
        <title>Uncovering the hidden diversity of litter-decomposition mechanisms in mushroom-forming fungi.</title>
        <authorList>
            <person name="Floudas D."/>
            <person name="Bentzer J."/>
            <person name="Ahren D."/>
            <person name="Johansson T."/>
            <person name="Persson P."/>
            <person name="Tunlid A."/>
        </authorList>
    </citation>
    <scope>NUCLEOTIDE SEQUENCE [LARGE SCALE GENOMIC DNA]</scope>
    <source>
        <strain evidence="3 4">CBS 146.42</strain>
    </source>
</reference>
<keyword evidence="4" id="KW-1185">Reference proteome</keyword>
<proteinExistence type="predicted"/>
<dbReference type="Proteomes" id="UP000559027">
    <property type="component" value="Unassembled WGS sequence"/>
</dbReference>
<comment type="caution">
    <text evidence="3">The sequence shown here is derived from an EMBL/GenBank/DDBJ whole genome shotgun (WGS) entry which is preliminary data.</text>
</comment>
<protein>
    <submittedName>
        <fullName evidence="3">Uncharacterized protein</fullName>
    </submittedName>
</protein>
<gene>
    <name evidence="3" type="ORF">D9756_004517</name>
</gene>
<evidence type="ECO:0000313" key="3">
    <source>
        <dbReference type="EMBL" id="KAF5360477.1"/>
    </source>
</evidence>